<evidence type="ECO:0000256" key="1">
    <source>
        <dbReference type="ARBA" id="ARBA00023186"/>
    </source>
</evidence>
<dbReference type="InterPro" id="IPR002939">
    <property type="entry name" value="DnaJ_C"/>
</dbReference>
<reference evidence="3 4" key="1">
    <citation type="submission" date="2018-11" db="EMBL/GenBank/DDBJ databases">
        <title>Pseudaminobacter arsenicus sp. nov., an arsenic-resistant bacterium isolated from arsenic-rich aquifers.</title>
        <authorList>
            <person name="Mu Y."/>
        </authorList>
    </citation>
    <scope>NUCLEOTIDE SEQUENCE [LARGE SCALE GENOMIC DNA]</scope>
    <source>
        <strain evidence="3 4">CB3</strain>
    </source>
</reference>
<dbReference type="GO" id="GO:0042026">
    <property type="term" value="P:protein refolding"/>
    <property type="evidence" value="ECO:0007669"/>
    <property type="project" value="TreeGrafter"/>
</dbReference>
<dbReference type="Pfam" id="PF01556">
    <property type="entry name" value="DnaJ_C"/>
    <property type="match status" value="1"/>
</dbReference>
<comment type="caution">
    <text evidence="3">The sequence shown here is derived from an EMBL/GenBank/DDBJ whole genome shotgun (WGS) entry which is preliminary data.</text>
</comment>
<dbReference type="Proteomes" id="UP000281647">
    <property type="component" value="Unassembled WGS sequence"/>
</dbReference>
<sequence length="304" mass="32732">MRDPYEVLGVAKDASAKEIKSAYRKLAKKYHPDQNPDDPKAKDRFAAANQAYEILGEEKTRRAYDRGEIDAEGKQKFHGFEGRPGGDPFAGFRRQSQGGPGGAHFEFRSSGMGADPFADSDIFSELFGQGFARQGGAQRAPAGGDLNATLDVSIEEIATAAKVTALFPGGRKIAVKLPTYVEEGQTIRLKGQGEQGPGGAGDALVKIRFRRHPRYRVEGRDLHADVPVSLADAVLGAKVAVETPTGRLAVNVPAWSSSDKVLRLKGRGLPVKTGGHADLYAHIRVMLPEGGDPELESLMRKKAE</sequence>
<dbReference type="EMBL" id="RKST01000013">
    <property type="protein sequence ID" value="RUM97243.1"/>
    <property type="molecule type" value="Genomic_DNA"/>
</dbReference>
<dbReference type="PRINTS" id="PR00625">
    <property type="entry name" value="JDOMAIN"/>
</dbReference>
<dbReference type="InterPro" id="IPR036869">
    <property type="entry name" value="J_dom_sf"/>
</dbReference>
<protein>
    <submittedName>
        <fullName evidence="3">J domain-containing protein</fullName>
    </submittedName>
</protein>
<dbReference type="Gene3D" id="1.10.287.110">
    <property type="entry name" value="DnaJ domain"/>
    <property type="match status" value="1"/>
</dbReference>
<evidence type="ECO:0000313" key="4">
    <source>
        <dbReference type="Proteomes" id="UP000281647"/>
    </source>
</evidence>
<dbReference type="AlphaFoldDB" id="A0A432V517"/>
<accession>A0A432V517</accession>
<dbReference type="PANTHER" id="PTHR43096">
    <property type="entry name" value="DNAJ HOMOLOG 1, MITOCHONDRIAL-RELATED"/>
    <property type="match status" value="1"/>
</dbReference>
<organism evidence="3 4">
    <name type="scientific">Borborobacter arsenicus</name>
    <dbReference type="NCBI Taxonomy" id="1851146"/>
    <lineage>
        <taxon>Bacteria</taxon>
        <taxon>Pseudomonadati</taxon>
        <taxon>Pseudomonadota</taxon>
        <taxon>Alphaproteobacteria</taxon>
        <taxon>Hyphomicrobiales</taxon>
        <taxon>Phyllobacteriaceae</taxon>
        <taxon>Borborobacter</taxon>
    </lineage>
</organism>
<feature type="domain" description="J" evidence="2">
    <location>
        <begin position="3"/>
        <end position="68"/>
    </location>
</feature>
<dbReference type="PANTHER" id="PTHR43096:SF52">
    <property type="entry name" value="DNAJ HOMOLOG 1, MITOCHONDRIAL-RELATED"/>
    <property type="match status" value="1"/>
</dbReference>
<dbReference type="CDD" id="cd10747">
    <property type="entry name" value="DnaJ_C"/>
    <property type="match status" value="1"/>
</dbReference>
<dbReference type="SMART" id="SM00271">
    <property type="entry name" value="DnaJ"/>
    <property type="match status" value="1"/>
</dbReference>
<proteinExistence type="predicted"/>
<dbReference type="PROSITE" id="PS50076">
    <property type="entry name" value="DNAJ_2"/>
    <property type="match status" value="1"/>
</dbReference>
<gene>
    <name evidence="3" type="ORF">EET67_13925</name>
</gene>
<keyword evidence="4" id="KW-1185">Reference proteome</keyword>
<dbReference type="InterPro" id="IPR001623">
    <property type="entry name" value="DnaJ_domain"/>
</dbReference>
<dbReference type="GO" id="GO:0051082">
    <property type="term" value="F:unfolded protein binding"/>
    <property type="evidence" value="ECO:0007669"/>
    <property type="project" value="InterPro"/>
</dbReference>
<dbReference type="SUPFAM" id="SSF49493">
    <property type="entry name" value="HSP40/DnaJ peptide-binding domain"/>
    <property type="match status" value="2"/>
</dbReference>
<name>A0A432V517_9HYPH</name>
<dbReference type="OrthoDB" id="9779889at2"/>
<evidence type="ECO:0000313" key="3">
    <source>
        <dbReference type="EMBL" id="RUM97243.1"/>
    </source>
</evidence>
<keyword evidence="1" id="KW-0143">Chaperone</keyword>
<dbReference type="CDD" id="cd06257">
    <property type="entry name" value="DnaJ"/>
    <property type="match status" value="1"/>
</dbReference>
<dbReference type="SUPFAM" id="SSF46565">
    <property type="entry name" value="Chaperone J-domain"/>
    <property type="match status" value="1"/>
</dbReference>
<dbReference type="InterPro" id="IPR008971">
    <property type="entry name" value="HSP40/DnaJ_pept-bd"/>
</dbReference>
<evidence type="ECO:0000259" key="2">
    <source>
        <dbReference type="PROSITE" id="PS50076"/>
    </source>
</evidence>
<dbReference type="Pfam" id="PF00226">
    <property type="entry name" value="DnaJ"/>
    <property type="match status" value="1"/>
</dbReference>
<dbReference type="GO" id="GO:0005737">
    <property type="term" value="C:cytoplasm"/>
    <property type="evidence" value="ECO:0007669"/>
    <property type="project" value="TreeGrafter"/>
</dbReference>
<dbReference type="RefSeq" id="WP_128625254.1">
    <property type="nucleotide sequence ID" value="NZ_ML133511.1"/>
</dbReference>
<dbReference type="Gene3D" id="2.60.260.20">
    <property type="entry name" value="Urease metallochaperone UreE, N-terminal domain"/>
    <property type="match status" value="2"/>
</dbReference>